<dbReference type="InterPro" id="IPR011011">
    <property type="entry name" value="Znf_FYVE_PHD"/>
</dbReference>
<accession>X6MHB0</accession>
<dbReference type="InterPro" id="IPR035899">
    <property type="entry name" value="DBL_dom_sf"/>
</dbReference>
<dbReference type="AlphaFoldDB" id="X6MHB0"/>
<dbReference type="PANTHER" id="PTHR12673:SF159">
    <property type="entry name" value="LD03170P"/>
    <property type="match status" value="1"/>
</dbReference>
<feature type="transmembrane region" description="Helical" evidence="3">
    <location>
        <begin position="110"/>
        <end position="135"/>
    </location>
</feature>
<feature type="compositionally biased region" description="Low complexity" evidence="2">
    <location>
        <begin position="444"/>
        <end position="463"/>
    </location>
</feature>
<comment type="caution">
    <text evidence="4">The sequence shown here is derived from an EMBL/GenBank/DDBJ whole genome shotgun (WGS) entry which is preliminary data.</text>
</comment>
<feature type="region of interest" description="Disordered" evidence="2">
    <location>
        <begin position="340"/>
        <end position="501"/>
    </location>
</feature>
<reference evidence="4 5" key="1">
    <citation type="journal article" date="2013" name="Curr. Biol.">
        <title>The Genome of the Foraminiferan Reticulomyxa filosa.</title>
        <authorList>
            <person name="Glockner G."/>
            <person name="Hulsmann N."/>
            <person name="Schleicher M."/>
            <person name="Noegel A.A."/>
            <person name="Eichinger L."/>
            <person name="Gallinger C."/>
            <person name="Pawlowski J."/>
            <person name="Sierra R."/>
            <person name="Euteneuer U."/>
            <person name="Pillet L."/>
            <person name="Moustafa A."/>
            <person name="Platzer M."/>
            <person name="Groth M."/>
            <person name="Szafranski K."/>
            <person name="Schliwa M."/>
        </authorList>
    </citation>
    <scope>NUCLEOTIDE SEQUENCE [LARGE SCALE GENOMIC DNA]</scope>
</reference>
<keyword evidence="3" id="KW-0812">Transmembrane</keyword>
<feature type="transmembrane region" description="Helical" evidence="3">
    <location>
        <begin position="31"/>
        <end position="50"/>
    </location>
</feature>
<keyword evidence="5" id="KW-1185">Reference proteome</keyword>
<dbReference type="GO" id="GO:0005085">
    <property type="term" value="F:guanyl-nucleotide exchange factor activity"/>
    <property type="evidence" value="ECO:0007669"/>
    <property type="project" value="TreeGrafter"/>
</dbReference>
<name>X6MHB0_RETFI</name>
<dbReference type="Gene3D" id="1.20.900.10">
    <property type="entry name" value="Dbl homology (DH) domain"/>
    <property type="match status" value="1"/>
</dbReference>
<sequence>MNSFNNFAHNNKRMPAAKACHWPVLLVTFQSRFGCLCVSRLIYIYLFVYFSTKKKVELLKLTNEKHPDYNDIQNTLKQISAVNATINTRMKDFSSREQVKQVEQRFGGSCFFFFSIHLYLHIVFTLLFCVCIIMPQEGSQIPVFLFSDLLLYCTQSPTGKLSLNQKIPFDRYFRIDDVKNNRKYGSLCFEIHSVVKSFLVYADDLAEKNAWVEDIRKSVKFYFYYYFFKYRGLYESSVHEEIYLDKTSTSLQILVLFVGLPFFFFFGFFIYFGRLVCGDCSSNKLPNRSNEQQIVRVCDICLLISNNEYQRGVHFLYICTSSRDNKNAFPDLEERLKSKSWFSNSGKSPRSQDDNEEEWEDSDSDGESGAPPQEMVGVPPKSASLRRISPRRSDNPQSIAGKLGLQNESATNGKNESQHYPSYSLSEKRPSNNAMKRMPPPKMAVQPPVSAPSVPFSESSASSLPPPPDDDENIGKEKQGMKRINKKERLRGGSLSLPAGLDSNVRNQIIDMDRKYKSTIEVMQGKLEAERKKNAELQRQVKDLREENERLRKSKVDLVTWANGEINTLKKALKNQQLTNQSGSNDEGEVEK</sequence>
<dbReference type="Gene3D" id="2.30.29.30">
    <property type="entry name" value="Pleckstrin-homology domain (PH domain)/Phosphotyrosine-binding domain (PTB)"/>
    <property type="match status" value="1"/>
</dbReference>
<evidence type="ECO:0000313" key="4">
    <source>
        <dbReference type="EMBL" id="ETO13279.1"/>
    </source>
</evidence>
<organism evidence="4 5">
    <name type="scientific">Reticulomyxa filosa</name>
    <dbReference type="NCBI Taxonomy" id="46433"/>
    <lineage>
        <taxon>Eukaryota</taxon>
        <taxon>Sar</taxon>
        <taxon>Rhizaria</taxon>
        <taxon>Retaria</taxon>
        <taxon>Foraminifera</taxon>
        <taxon>Monothalamids</taxon>
        <taxon>Reticulomyxidae</taxon>
        <taxon>Reticulomyxa</taxon>
    </lineage>
</organism>
<evidence type="ECO:0000256" key="2">
    <source>
        <dbReference type="SAM" id="MobiDB-lite"/>
    </source>
</evidence>
<dbReference type="SUPFAM" id="SSF48065">
    <property type="entry name" value="DBL homology domain (DH-domain)"/>
    <property type="match status" value="1"/>
</dbReference>
<dbReference type="InterPro" id="IPR011993">
    <property type="entry name" value="PH-like_dom_sf"/>
</dbReference>
<dbReference type="GO" id="GO:0005737">
    <property type="term" value="C:cytoplasm"/>
    <property type="evidence" value="ECO:0007669"/>
    <property type="project" value="TreeGrafter"/>
</dbReference>
<evidence type="ECO:0000256" key="3">
    <source>
        <dbReference type="SAM" id="Phobius"/>
    </source>
</evidence>
<proteinExistence type="predicted"/>
<dbReference type="EMBL" id="ASPP01020701">
    <property type="protein sequence ID" value="ETO13279.1"/>
    <property type="molecule type" value="Genomic_DNA"/>
</dbReference>
<dbReference type="InterPro" id="IPR051092">
    <property type="entry name" value="FYVE_RhoGEF_PH"/>
</dbReference>
<evidence type="ECO:0000256" key="1">
    <source>
        <dbReference type="SAM" id="Coils"/>
    </source>
</evidence>
<keyword evidence="3" id="KW-1133">Transmembrane helix</keyword>
<feature type="coiled-coil region" evidence="1">
    <location>
        <begin position="520"/>
        <end position="554"/>
    </location>
</feature>
<feature type="transmembrane region" description="Helical" evidence="3">
    <location>
        <begin position="253"/>
        <end position="273"/>
    </location>
</feature>
<keyword evidence="1" id="KW-0175">Coiled coil</keyword>
<dbReference type="Proteomes" id="UP000023152">
    <property type="component" value="Unassembled WGS sequence"/>
</dbReference>
<feature type="compositionally biased region" description="Polar residues" evidence="2">
    <location>
        <begin position="406"/>
        <end position="425"/>
    </location>
</feature>
<protein>
    <recommendedName>
        <fullName evidence="6">PH domain-containing protein</fullName>
    </recommendedName>
</protein>
<evidence type="ECO:0000313" key="5">
    <source>
        <dbReference type="Proteomes" id="UP000023152"/>
    </source>
</evidence>
<feature type="compositionally biased region" description="Polar residues" evidence="2">
    <location>
        <begin position="340"/>
        <end position="349"/>
    </location>
</feature>
<keyword evidence="3" id="KW-0472">Membrane</keyword>
<evidence type="ECO:0008006" key="6">
    <source>
        <dbReference type="Google" id="ProtNLM"/>
    </source>
</evidence>
<dbReference type="SUPFAM" id="SSF57903">
    <property type="entry name" value="FYVE/PHD zinc finger"/>
    <property type="match status" value="1"/>
</dbReference>
<dbReference type="SUPFAM" id="SSF50729">
    <property type="entry name" value="PH domain-like"/>
    <property type="match status" value="1"/>
</dbReference>
<dbReference type="PANTHER" id="PTHR12673">
    <property type="entry name" value="FACIOGENITAL DYSPLASIA PROTEIN"/>
    <property type="match status" value="1"/>
</dbReference>
<gene>
    <name evidence="4" type="ORF">RFI_24095</name>
</gene>
<feature type="compositionally biased region" description="Acidic residues" evidence="2">
    <location>
        <begin position="354"/>
        <end position="366"/>
    </location>
</feature>